<reference evidence="1 2" key="1">
    <citation type="submission" date="2015-11" db="EMBL/GenBank/DDBJ databases">
        <authorList>
            <person name="Sahl J."/>
            <person name="Wagner D."/>
            <person name="Keim P."/>
        </authorList>
    </citation>
    <scope>NUCLEOTIDE SEQUENCE [LARGE SCALE GENOMIC DNA]</scope>
    <source>
        <strain evidence="1 2">BDU18</strain>
    </source>
</reference>
<keyword evidence="2" id="KW-1185">Reference proteome</keyword>
<gene>
    <name evidence="1" type="ORF">WS72_16610</name>
</gene>
<dbReference type="Proteomes" id="UP000070255">
    <property type="component" value="Unassembled WGS sequence"/>
</dbReference>
<proteinExistence type="predicted"/>
<organism evidence="1 2">
    <name type="scientific">Burkholderia savannae</name>
    <dbReference type="NCBI Taxonomy" id="1637837"/>
    <lineage>
        <taxon>Bacteria</taxon>
        <taxon>Pseudomonadati</taxon>
        <taxon>Pseudomonadota</taxon>
        <taxon>Betaproteobacteria</taxon>
        <taxon>Burkholderiales</taxon>
        <taxon>Burkholderiaceae</taxon>
        <taxon>Burkholderia</taxon>
        <taxon>pseudomallei group</taxon>
    </lineage>
</organism>
<evidence type="ECO:0000313" key="1">
    <source>
        <dbReference type="EMBL" id="KWZ44313.1"/>
    </source>
</evidence>
<sequence>MSRVAFHVTDEGFGSTAFEARGRDRVAATPRNAARRIAPQPRANAFRDGLDARIDKRGALPDEVRALIKAPGAAANRIEQGGGQPKDGVNAIRGVTAIAPGGASSSALKKHI</sequence>
<protein>
    <submittedName>
        <fullName evidence="1">Uncharacterized protein</fullName>
    </submittedName>
</protein>
<name>A0ABR5THB9_9BURK</name>
<accession>A0ABR5THB9</accession>
<evidence type="ECO:0000313" key="2">
    <source>
        <dbReference type="Proteomes" id="UP000070255"/>
    </source>
</evidence>
<dbReference type="EMBL" id="LNJQ01000001">
    <property type="protein sequence ID" value="KWZ44313.1"/>
    <property type="molecule type" value="Genomic_DNA"/>
</dbReference>
<comment type="caution">
    <text evidence="1">The sequence shown here is derived from an EMBL/GenBank/DDBJ whole genome shotgun (WGS) entry which is preliminary data.</text>
</comment>